<dbReference type="InterPro" id="IPR003382">
    <property type="entry name" value="Flavoprotein"/>
</dbReference>
<reference evidence="7 8" key="1">
    <citation type="submission" date="2019-06" db="EMBL/GenBank/DDBJ databases">
        <title>Sequencing the genomes of 1000 actinobacteria strains.</title>
        <authorList>
            <person name="Klenk H.-P."/>
        </authorList>
    </citation>
    <scope>NUCLEOTIDE SEQUENCE [LARGE SCALE GENOMIC DNA]</scope>
    <source>
        <strain evidence="7 8">DSM 45301</strain>
    </source>
</reference>
<feature type="domain" description="Flavoprotein" evidence="6">
    <location>
        <begin position="16"/>
        <end position="195"/>
    </location>
</feature>
<dbReference type="InterPro" id="IPR004507">
    <property type="entry name" value="UbiX-like"/>
</dbReference>
<dbReference type="EMBL" id="VFPA01000002">
    <property type="protein sequence ID" value="TQM11041.1"/>
    <property type="molecule type" value="Genomic_DNA"/>
</dbReference>
<evidence type="ECO:0000256" key="3">
    <source>
        <dbReference type="ARBA" id="ARBA00022643"/>
    </source>
</evidence>
<keyword evidence="1 5" id="KW-0637">Prenyltransferase</keyword>
<feature type="binding site" evidence="5">
    <location>
        <begin position="22"/>
        <end position="24"/>
    </location>
    <ligand>
        <name>FMN</name>
        <dbReference type="ChEBI" id="CHEBI:58210"/>
    </ligand>
</feature>
<evidence type="ECO:0000313" key="7">
    <source>
        <dbReference type="EMBL" id="TQM11041.1"/>
    </source>
</evidence>
<dbReference type="Gene3D" id="3.40.50.1950">
    <property type="entry name" value="Flavin prenyltransferase-like"/>
    <property type="match status" value="1"/>
</dbReference>
<dbReference type="Pfam" id="PF02441">
    <property type="entry name" value="Flavoprotein"/>
    <property type="match status" value="1"/>
</dbReference>
<evidence type="ECO:0000256" key="2">
    <source>
        <dbReference type="ARBA" id="ARBA00022630"/>
    </source>
</evidence>
<comment type="caution">
    <text evidence="7">The sequence shown here is derived from an EMBL/GenBank/DDBJ whole genome shotgun (WGS) entry which is preliminary data.</text>
</comment>
<feature type="binding site" evidence="5">
    <location>
        <position position="192"/>
    </location>
    <ligand>
        <name>dimethylallyl phosphate</name>
        <dbReference type="ChEBI" id="CHEBI:88052"/>
    </ligand>
</feature>
<comment type="function">
    <text evidence="5">Flavin prenyltransferase that catalyzes the synthesis of the prenylated FMN cofactor (prenyl-FMN) for 4-hydroxy-3-polyprenylbenzoic acid decarboxylase UbiD. The prenyltransferase is metal-independent and links a dimethylallyl moiety from dimethylallyl monophosphate (DMAP) to the flavin N5 and C6 atoms of FMN.</text>
</comment>
<feature type="binding site" evidence="5">
    <location>
        <position position="146"/>
    </location>
    <ligand>
        <name>FMN</name>
        <dbReference type="ChEBI" id="CHEBI:58210"/>
    </ligand>
</feature>
<evidence type="ECO:0000313" key="8">
    <source>
        <dbReference type="Proteomes" id="UP000315677"/>
    </source>
</evidence>
<dbReference type="Proteomes" id="UP000315677">
    <property type="component" value="Unassembled WGS sequence"/>
</dbReference>
<keyword evidence="3 5" id="KW-0288">FMN</keyword>
<dbReference type="SUPFAM" id="SSF52507">
    <property type="entry name" value="Homo-oligomeric flavin-containing Cys decarboxylases, HFCD"/>
    <property type="match status" value="1"/>
</dbReference>
<feature type="binding site" evidence="5">
    <location>
        <position position="176"/>
    </location>
    <ligand>
        <name>dimethylallyl phosphate</name>
        <dbReference type="ChEBI" id="CHEBI:88052"/>
    </ligand>
</feature>
<evidence type="ECO:0000256" key="4">
    <source>
        <dbReference type="ARBA" id="ARBA00022679"/>
    </source>
</evidence>
<dbReference type="OrthoDB" id="9781577at2"/>
<dbReference type="GO" id="GO:0106141">
    <property type="term" value="F:flavin prenyltransferase activity"/>
    <property type="evidence" value="ECO:0007669"/>
    <property type="project" value="UniProtKB-EC"/>
</dbReference>
<proteinExistence type="inferred from homology"/>
<evidence type="ECO:0000256" key="1">
    <source>
        <dbReference type="ARBA" id="ARBA00022602"/>
    </source>
</evidence>
<comment type="similarity">
    <text evidence="5">Belongs to the UbiX/PAD1 family.</text>
</comment>
<dbReference type="HAMAP" id="MF_01984">
    <property type="entry name" value="ubiX_pad"/>
    <property type="match status" value="1"/>
</dbReference>
<dbReference type="NCBIfam" id="TIGR00421">
    <property type="entry name" value="ubiX_pad"/>
    <property type="match status" value="1"/>
</dbReference>
<accession>A0A543DNY3</accession>
<protein>
    <recommendedName>
        <fullName evidence="5">Flavin prenyltransferase UbiX</fullName>
        <ecNumber evidence="5">2.5.1.129</ecNumber>
    </recommendedName>
</protein>
<comment type="catalytic activity">
    <reaction evidence="5">
        <text>dimethylallyl phosphate + FMNH2 = prenylated FMNH2 + phosphate</text>
        <dbReference type="Rhea" id="RHEA:37743"/>
        <dbReference type="ChEBI" id="CHEBI:43474"/>
        <dbReference type="ChEBI" id="CHEBI:57618"/>
        <dbReference type="ChEBI" id="CHEBI:87467"/>
        <dbReference type="ChEBI" id="CHEBI:88052"/>
        <dbReference type="EC" id="2.5.1.129"/>
    </reaction>
</comment>
<comment type="caution">
    <text evidence="5">Lacks conserved residue(s) required for the propagation of feature annotation.</text>
</comment>
<dbReference type="InterPro" id="IPR036551">
    <property type="entry name" value="Flavin_trans-like"/>
</dbReference>
<feature type="binding site" evidence="5">
    <location>
        <position position="48"/>
    </location>
    <ligand>
        <name>FMN</name>
        <dbReference type="ChEBI" id="CHEBI:58210"/>
    </ligand>
</feature>
<evidence type="ECO:0000259" key="6">
    <source>
        <dbReference type="Pfam" id="PF02441"/>
    </source>
</evidence>
<organism evidence="7 8">
    <name type="scientific">Pseudonocardia kunmingensis</name>
    <dbReference type="NCBI Taxonomy" id="630975"/>
    <lineage>
        <taxon>Bacteria</taxon>
        <taxon>Bacillati</taxon>
        <taxon>Actinomycetota</taxon>
        <taxon>Actinomycetes</taxon>
        <taxon>Pseudonocardiales</taxon>
        <taxon>Pseudonocardiaceae</taxon>
        <taxon>Pseudonocardia</taxon>
    </lineage>
</organism>
<evidence type="ECO:0000256" key="5">
    <source>
        <dbReference type="HAMAP-Rule" id="MF_01984"/>
    </source>
</evidence>
<sequence length="228" mass="24032">MRPADGAPTAPRRVPWVIGVTGASGTPYAATLIRAMLGAGEAVDLVISKAARLTILDETGIAVRDAHWRSDVGEWVGCDVSAISYWAPANMAAGPASGSYPTKGMVVVPATTSAVAGIALGTSKDLLQRAADVTLKERRPLVMVVRETPLRTPVLEHLASLSREGAVIMPASPAFYAGGKDVQQLVDQLVGRILDICHVPNDLFPRWTGELGRGRRHDADPAPLDLDG</sequence>
<keyword evidence="4 5" id="KW-0808">Transferase</keyword>
<keyword evidence="2 5" id="KW-0285">Flavoprotein</keyword>
<gene>
    <name evidence="5" type="primary">ubiX</name>
    <name evidence="7" type="ORF">FB558_3574</name>
</gene>
<name>A0A543DNY3_9PSEU</name>
<dbReference type="EC" id="2.5.1.129" evidence="5"/>
<keyword evidence="8" id="KW-1185">Reference proteome</keyword>
<dbReference type="AlphaFoldDB" id="A0A543DNY3"/>